<dbReference type="AlphaFoldDB" id="A0A0B3SHE2"/>
<name>A0A0B3SHE2_9RHOB</name>
<evidence type="ECO:0000313" key="1">
    <source>
        <dbReference type="EMBL" id="KHQ49969.1"/>
    </source>
</evidence>
<dbReference type="RefSeq" id="WP_043146800.1">
    <property type="nucleotide sequence ID" value="NZ_BMGQ01000017.1"/>
</dbReference>
<accession>A0A0B3SHE2</accession>
<proteinExistence type="predicted"/>
<dbReference type="STRING" id="561184.SAMN05216376_11685"/>
<gene>
    <name evidence="1" type="ORF">OA50_05490</name>
</gene>
<dbReference type="GeneID" id="66503391"/>
<accession>A0A225PLD6</accession>
<reference evidence="1 2" key="1">
    <citation type="submission" date="2014-10" db="EMBL/GenBank/DDBJ databases">
        <title>Genome sequence of Ponticoccus sp. strain UMTAT08 isolated from clonal culture of toxic dinoflagellate Alexandrium tamiyavanichii.</title>
        <authorList>
            <person name="Gan H.Y."/>
            <person name="Muhd D.-D."/>
            <person name="Mohd Noor M.E."/>
            <person name="Yeong Y.S."/>
            <person name="Usup G."/>
        </authorList>
    </citation>
    <scope>NUCLEOTIDE SEQUENCE [LARGE SCALE GENOMIC DNA]</scope>
    <source>
        <strain evidence="1 2">UMTAT08</strain>
    </source>
</reference>
<sequence length="101" mass="11457">MELALQINSVFRVAGWQIVKPLEPLTPDHLIEDLAQYSKRAVVVDLGYYPENDAENGAFRIHAVRDQDWEHPLVDIKVRDANMALDLLRQMPGLLGRLGPL</sequence>
<organism evidence="1 2">
    <name type="scientific">Mameliella alba</name>
    <dbReference type="NCBI Taxonomy" id="561184"/>
    <lineage>
        <taxon>Bacteria</taxon>
        <taxon>Pseudomonadati</taxon>
        <taxon>Pseudomonadota</taxon>
        <taxon>Alphaproteobacteria</taxon>
        <taxon>Rhodobacterales</taxon>
        <taxon>Roseobacteraceae</taxon>
        <taxon>Mameliella</taxon>
    </lineage>
</organism>
<dbReference type="Proteomes" id="UP000030960">
    <property type="component" value="Unassembled WGS sequence"/>
</dbReference>
<protein>
    <submittedName>
        <fullName evidence="1">Uncharacterized protein</fullName>
    </submittedName>
</protein>
<dbReference type="EMBL" id="JSUQ01000034">
    <property type="protein sequence ID" value="KHQ49969.1"/>
    <property type="molecule type" value="Genomic_DNA"/>
</dbReference>
<accession>A0A225Q9H8</accession>
<comment type="caution">
    <text evidence="1">The sequence shown here is derived from an EMBL/GenBank/DDBJ whole genome shotgun (WGS) entry which is preliminary data.</text>
</comment>
<dbReference type="OrthoDB" id="7864524at2"/>
<evidence type="ECO:0000313" key="2">
    <source>
        <dbReference type="Proteomes" id="UP000030960"/>
    </source>
</evidence>
<keyword evidence="2" id="KW-1185">Reference proteome</keyword>